<sequence>MPLARVARRRSAARAAARRHAHGKPPFGGVNLDPAHGRARALPQSTGVQMDSDSSPGGPLRPAGASMPILLAMAPAVAPAGRPEFRSKQPNAQDATRRGACAR</sequence>
<keyword evidence="3" id="KW-1185">Reference proteome</keyword>
<dbReference type="HOGENOM" id="CLU_2258415_0_0_4"/>
<evidence type="ECO:0000313" key="2">
    <source>
        <dbReference type="EMBL" id="AEA63725.1"/>
    </source>
</evidence>
<dbReference type="EMBL" id="CP002600">
    <property type="protein sequence ID" value="AEA63725.1"/>
    <property type="molecule type" value="Genomic_DNA"/>
</dbReference>
<feature type="compositionally biased region" description="Basic residues" evidence="1">
    <location>
        <begin position="1"/>
        <end position="23"/>
    </location>
</feature>
<dbReference type="Proteomes" id="UP000008316">
    <property type="component" value="Chromosome 2"/>
</dbReference>
<reference evidence="2 3" key="1">
    <citation type="journal article" date="2011" name="J. Bacteriol.">
        <title>Complete genome sequence of Burkholderia gladioli BSR3.</title>
        <authorList>
            <person name="Seo Y.S."/>
            <person name="Lim J."/>
            <person name="Choi B.S."/>
            <person name="Kim H."/>
            <person name="Goo E."/>
            <person name="Lee B."/>
            <person name="Lim J.S."/>
            <person name="Choi I.Y."/>
            <person name="Moon J.S."/>
            <person name="Kim J."/>
            <person name="Hwang I."/>
        </authorList>
    </citation>
    <scope>NUCLEOTIDE SEQUENCE [LARGE SCALE GENOMIC DNA]</scope>
    <source>
        <strain evidence="2 3">BSR3</strain>
    </source>
</reference>
<gene>
    <name evidence="2" type="ordered locus">bgla_2g12770</name>
</gene>
<accession>F2LJ35</accession>
<feature type="region of interest" description="Disordered" evidence="1">
    <location>
        <begin position="1"/>
        <end position="65"/>
    </location>
</feature>
<proteinExistence type="predicted"/>
<feature type="compositionally biased region" description="Polar residues" evidence="1">
    <location>
        <begin position="43"/>
        <end position="55"/>
    </location>
</feature>
<protein>
    <submittedName>
        <fullName evidence="2">Uncharacterized protein</fullName>
    </submittedName>
</protein>
<organism evidence="2 3">
    <name type="scientific">Burkholderia gladioli (strain BSR3)</name>
    <dbReference type="NCBI Taxonomy" id="999541"/>
    <lineage>
        <taxon>Bacteria</taxon>
        <taxon>Pseudomonadati</taxon>
        <taxon>Pseudomonadota</taxon>
        <taxon>Betaproteobacteria</taxon>
        <taxon>Burkholderiales</taxon>
        <taxon>Burkholderiaceae</taxon>
        <taxon>Burkholderia</taxon>
    </lineage>
</organism>
<dbReference type="KEGG" id="bgd:bgla_2g12770"/>
<evidence type="ECO:0000313" key="3">
    <source>
        <dbReference type="Proteomes" id="UP000008316"/>
    </source>
</evidence>
<feature type="region of interest" description="Disordered" evidence="1">
    <location>
        <begin position="80"/>
        <end position="103"/>
    </location>
</feature>
<dbReference type="AlphaFoldDB" id="F2LJ35"/>
<name>F2LJ35_BURGS</name>
<evidence type="ECO:0000256" key="1">
    <source>
        <dbReference type="SAM" id="MobiDB-lite"/>
    </source>
</evidence>